<comment type="caution">
    <text evidence="2">The sequence shown here is derived from an EMBL/GenBank/DDBJ whole genome shotgun (WGS) entry which is preliminary data.</text>
</comment>
<dbReference type="NCBIfam" id="TIGR04183">
    <property type="entry name" value="Por_Secre_tail"/>
    <property type="match status" value="1"/>
</dbReference>
<evidence type="ECO:0000313" key="3">
    <source>
        <dbReference type="Proteomes" id="UP001165367"/>
    </source>
</evidence>
<dbReference type="Gene3D" id="2.60.40.10">
    <property type="entry name" value="Immunoglobulins"/>
    <property type="match status" value="1"/>
</dbReference>
<protein>
    <submittedName>
        <fullName evidence="2">T9SS type A sorting domain-containing protein</fullName>
    </submittedName>
</protein>
<organism evidence="2 3">
    <name type="scientific">Terrimonas ginsenosidimutans</name>
    <dbReference type="NCBI Taxonomy" id="2908004"/>
    <lineage>
        <taxon>Bacteria</taxon>
        <taxon>Pseudomonadati</taxon>
        <taxon>Bacteroidota</taxon>
        <taxon>Chitinophagia</taxon>
        <taxon>Chitinophagales</taxon>
        <taxon>Chitinophagaceae</taxon>
        <taxon>Terrimonas</taxon>
    </lineage>
</organism>
<sequence length="478" mass="51207">MNHVYMRGRWSISIPVRVSSLIFIQCLLFVNTGLLNAQPTVLLKGGIAVVGYNGGNGPATSTSDEFTIMALQDINAGTEIKITDRGWDGVAFFSATFTGDGAFIWTVGSFITRGTVFKFSVTPSNVASSTVGRAVNMVPVNGTLSFLDATSWAGVATLGAFTTVGDQVIIYQGPESTPSFIFGINTSNNPTFTPANGQWQNVTSANITALTSALPTGLVNNAALDGTVAATALGFTLGFTSANLAYKGPKSGTPDFLLKQIATRANWDQVGGPFDITPGSVAAGAYFTGGQPIFLLSFALPVTLVSFTAESRGDINQLIWKTADEFAFRHFEVERSTDGRIFSLLSIVSSGTLNGHYRYDDPSDRTSNASYYRLKMVDNDGRYKYSQVVMVRNALIAALKLFPNPVSSVMQITVPEAGEGTLALQVFDAQGRLLITRTYERTGGVMAVTLDVSALPRGKYFLKAEQGSYKDKTVFLKE</sequence>
<evidence type="ECO:0000259" key="1">
    <source>
        <dbReference type="Pfam" id="PF18962"/>
    </source>
</evidence>
<dbReference type="InterPro" id="IPR013783">
    <property type="entry name" value="Ig-like_fold"/>
</dbReference>
<name>A0ABS9KT33_9BACT</name>
<evidence type="ECO:0000313" key="2">
    <source>
        <dbReference type="EMBL" id="MCG2615488.1"/>
    </source>
</evidence>
<dbReference type="InterPro" id="IPR026444">
    <property type="entry name" value="Secre_tail"/>
</dbReference>
<gene>
    <name evidence="2" type="ORF">LZZ85_14405</name>
</gene>
<dbReference type="Proteomes" id="UP001165367">
    <property type="component" value="Unassembled WGS sequence"/>
</dbReference>
<feature type="domain" description="Secretion system C-terminal sorting" evidence="1">
    <location>
        <begin position="401"/>
        <end position="470"/>
    </location>
</feature>
<keyword evidence="3" id="KW-1185">Reference proteome</keyword>
<dbReference type="Pfam" id="PF18962">
    <property type="entry name" value="Por_Secre_tail"/>
    <property type="match status" value="1"/>
</dbReference>
<reference evidence="2" key="1">
    <citation type="submission" date="2022-01" db="EMBL/GenBank/DDBJ databases">
        <authorList>
            <person name="Jo J.-H."/>
            <person name="Im W.-T."/>
        </authorList>
    </citation>
    <scope>NUCLEOTIDE SEQUENCE</scope>
    <source>
        <strain evidence="2">NA20</strain>
    </source>
</reference>
<proteinExistence type="predicted"/>
<dbReference type="RefSeq" id="WP_237873300.1">
    <property type="nucleotide sequence ID" value="NZ_JAKLTR010000009.1"/>
</dbReference>
<dbReference type="EMBL" id="JAKLTR010000009">
    <property type="protein sequence ID" value="MCG2615488.1"/>
    <property type="molecule type" value="Genomic_DNA"/>
</dbReference>
<accession>A0ABS9KT33</accession>